<dbReference type="GeneID" id="9596399"/>
<organism evidence="3">
    <name type="scientific">Schizophyllum commune (strain H4-8 / FGSC 9210)</name>
    <name type="common">Split gill fungus</name>
    <dbReference type="NCBI Taxonomy" id="578458"/>
    <lineage>
        <taxon>Eukaryota</taxon>
        <taxon>Fungi</taxon>
        <taxon>Dikarya</taxon>
        <taxon>Basidiomycota</taxon>
        <taxon>Agaricomycotina</taxon>
        <taxon>Agaricomycetes</taxon>
        <taxon>Agaricomycetidae</taxon>
        <taxon>Agaricales</taxon>
        <taxon>Schizophyllaceae</taxon>
        <taxon>Schizophyllum</taxon>
    </lineage>
</organism>
<gene>
    <name evidence="2" type="ORF">SCHCODRAFT_235016</name>
</gene>
<keyword evidence="3" id="KW-1185">Reference proteome</keyword>
<dbReference type="AlphaFoldDB" id="D8Q5H5"/>
<dbReference type="HOGENOM" id="CLU_984064_0_0_1"/>
<sequence length="283" mass="31263">MVNKPTNKQRAVLGDPSRRQRHPGAQASSHSIGNHTSVGHVNATPNPPSHIPIECDSIGDVICSIRETSGLPHRPTYDIDSSDIAYSADLTPKMISQQRLLAARLKSLTLRGNNTEAKRQGQHTALLLMMRAWDLETLKVLRPGRTTVGFDTAVFDFAEKHTSPSKLKHLHLNMRFGYRAGLSKYLKSNSAANLETLRLKTNTDIQSILIEALVTGTQLPALRTLVLRIKKFAPSQLLDALEARHRSLGARDVLHTVEIAAPLAQATIDRARRMGITLTEVTW</sequence>
<protein>
    <submittedName>
        <fullName evidence="2">Uncharacterized protein</fullName>
    </submittedName>
</protein>
<dbReference type="KEGG" id="scm:SCHCO_02503767"/>
<dbReference type="Gene3D" id="3.80.10.10">
    <property type="entry name" value="Ribonuclease Inhibitor"/>
    <property type="match status" value="1"/>
</dbReference>
<dbReference type="Proteomes" id="UP000007431">
    <property type="component" value="Unassembled WGS sequence"/>
</dbReference>
<name>D8Q5H5_SCHCM</name>
<reference evidence="2 3" key="1">
    <citation type="journal article" date="2010" name="Nat. Biotechnol.">
        <title>Genome sequence of the model mushroom Schizophyllum commune.</title>
        <authorList>
            <person name="Ohm R.A."/>
            <person name="de Jong J.F."/>
            <person name="Lugones L.G."/>
            <person name="Aerts A."/>
            <person name="Kothe E."/>
            <person name="Stajich J.E."/>
            <person name="de Vries R.P."/>
            <person name="Record E."/>
            <person name="Levasseur A."/>
            <person name="Baker S.E."/>
            <person name="Bartholomew K.A."/>
            <person name="Coutinho P.M."/>
            <person name="Erdmann S."/>
            <person name="Fowler T.J."/>
            <person name="Gathman A.C."/>
            <person name="Lombard V."/>
            <person name="Henrissat B."/>
            <person name="Knabe N."/>
            <person name="Kuees U."/>
            <person name="Lilly W.W."/>
            <person name="Lindquist E."/>
            <person name="Lucas S."/>
            <person name="Magnuson J.K."/>
            <person name="Piumi F."/>
            <person name="Raudaskoski M."/>
            <person name="Salamov A."/>
            <person name="Schmutz J."/>
            <person name="Schwarze F.W.M.R."/>
            <person name="vanKuyk P.A."/>
            <person name="Horton J.S."/>
            <person name="Grigoriev I.V."/>
            <person name="Woesten H.A.B."/>
        </authorList>
    </citation>
    <scope>NUCLEOTIDE SEQUENCE [LARGE SCALE GENOMIC DNA]</scope>
    <source>
        <strain evidence="3">H4-8 / FGSC 9210</strain>
    </source>
</reference>
<dbReference type="SUPFAM" id="SSF52047">
    <property type="entry name" value="RNI-like"/>
    <property type="match status" value="1"/>
</dbReference>
<dbReference type="EMBL" id="GL377306">
    <property type="protein sequence ID" value="EFI96969.1"/>
    <property type="molecule type" value="Genomic_DNA"/>
</dbReference>
<dbReference type="InParanoid" id="D8Q5H5"/>
<dbReference type="VEuPathDB" id="FungiDB:SCHCODRAFT_02503767"/>
<dbReference type="InterPro" id="IPR032675">
    <property type="entry name" value="LRR_dom_sf"/>
</dbReference>
<evidence type="ECO:0000256" key="1">
    <source>
        <dbReference type="SAM" id="MobiDB-lite"/>
    </source>
</evidence>
<accession>D8Q5H5</accession>
<dbReference type="OrthoDB" id="10335325at2759"/>
<evidence type="ECO:0000313" key="3">
    <source>
        <dbReference type="Proteomes" id="UP000007431"/>
    </source>
</evidence>
<feature type="region of interest" description="Disordered" evidence="1">
    <location>
        <begin position="1"/>
        <end position="51"/>
    </location>
</feature>
<proteinExistence type="predicted"/>
<feature type="compositionally biased region" description="Polar residues" evidence="1">
    <location>
        <begin position="26"/>
        <end position="39"/>
    </location>
</feature>
<evidence type="ECO:0000313" key="2">
    <source>
        <dbReference type="EMBL" id="EFI96969.1"/>
    </source>
</evidence>
<dbReference type="RefSeq" id="XP_003031872.1">
    <property type="nucleotide sequence ID" value="XM_003031826.1"/>
</dbReference>